<gene>
    <name evidence="2" type="primary">20204980</name>
    <name evidence="1" type="ORF">HELRODRAFT_174403</name>
</gene>
<dbReference type="GeneID" id="20204980"/>
<dbReference type="EMBL" id="AMQM01004907">
    <property type="status" value="NOT_ANNOTATED_CDS"/>
    <property type="molecule type" value="Genomic_DNA"/>
</dbReference>
<protein>
    <submittedName>
        <fullName evidence="1 2">Uncharacterized protein</fullName>
    </submittedName>
</protein>
<dbReference type="EnsemblMetazoa" id="HelroT174403">
    <property type="protein sequence ID" value="HelroP174403"/>
    <property type="gene ID" value="HelroG174403"/>
</dbReference>
<organism evidence="2 3">
    <name type="scientific">Helobdella robusta</name>
    <name type="common">Californian leech</name>
    <dbReference type="NCBI Taxonomy" id="6412"/>
    <lineage>
        <taxon>Eukaryota</taxon>
        <taxon>Metazoa</taxon>
        <taxon>Spiralia</taxon>
        <taxon>Lophotrochozoa</taxon>
        <taxon>Annelida</taxon>
        <taxon>Clitellata</taxon>
        <taxon>Hirudinea</taxon>
        <taxon>Rhynchobdellida</taxon>
        <taxon>Glossiphoniidae</taxon>
        <taxon>Helobdella</taxon>
    </lineage>
</organism>
<evidence type="ECO:0000313" key="2">
    <source>
        <dbReference type="EnsemblMetazoa" id="HelroP174403"/>
    </source>
</evidence>
<evidence type="ECO:0000313" key="1">
    <source>
        <dbReference type="EMBL" id="ESO02928.1"/>
    </source>
</evidence>
<proteinExistence type="predicted"/>
<evidence type="ECO:0000313" key="3">
    <source>
        <dbReference type="Proteomes" id="UP000015101"/>
    </source>
</evidence>
<dbReference type="KEGG" id="hro:HELRODRAFT_174403"/>
<keyword evidence="3" id="KW-1185">Reference proteome</keyword>
<accession>T1F831</accession>
<reference evidence="2" key="3">
    <citation type="submission" date="2015-06" db="UniProtKB">
        <authorList>
            <consortium name="EnsemblMetazoa"/>
        </authorList>
    </citation>
    <scope>IDENTIFICATION</scope>
</reference>
<dbReference type="InParanoid" id="T1F831"/>
<dbReference type="AlphaFoldDB" id="T1F831"/>
<dbReference type="CTD" id="20204980"/>
<sequence>MDFLFELVQSYQYMKVNGSYPAIKFKSAIIEQCQMEFKSNLCSPGIYFKESNNNQLCMVCDFIASAWSDIWFSDIQYLEHNFNNLEQAITSTTAMKTLKTFCSQEPSRIQEIQRSNI</sequence>
<dbReference type="Proteomes" id="UP000015101">
    <property type="component" value="Unassembled WGS sequence"/>
</dbReference>
<dbReference type="HOGENOM" id="CLU_2087408_0_0_1"/>
<name>T1F831_HELRO</name>
<reference evidence="1 3" key="2">
    <citation type="journal article" date="2013" name="Nature">
        <title>Insights into bilaterian evolution from three spiralian genomes.</title>
        <authorList>
            <person name="Simakov O."/>
            <person name="Marletaz F."/>
            <person name="Cho S.J."/>
            <person name="Edsinger-Gonzales E."/>
            <person name="Havlak P."/>
            <person name="Hellsten U."/>
            <person name="Kuo D.H."/>
            <person name="Larsson T."/>
            <person name="Lv J."/>
            <person name="Arendt D."/>
            <person name="Savage R."/>
            <person name="Osoegawa K."/>
            <person name="de Jong P."/>
            <person name="Grimwood J."/>
            <person name="Chapman J.A."/>
            <person name="Shapiro H."/>
            <person name="Aerts A."/>
            <person name="Otillar R.P."/>
            <person name="Terry A.Y."/>
            <person name="Boore J.L."/>
            <person name="Grigoriev I.V."/>
            <person name="Lindberg D.R."/>
            <person name="Seaver E.C."/>
            <person name="Weisblat D.A."/>
            <person name="Putnam N.H."/>
            <person name="Rokhsar D.S."/>
        </authorList>
    </citation>
    <scope>NUCLEOTIDE SEQUENCE</scope>
</reference>
<dbReference type="EMBL" id="KB096716">
    <property type="protein sequence ID" value="ESO02928.1"/>
    <property type="molecule type" value="Genomic_DNA"/>
</dbReference>
<dbReference type="RefSeq" id="XP_009019142.1">
    <property type="nucleotide sequence ID" value="XM_009020894.1"/>
</dbReference>
<reference evidence="3" key="1">
    <citation type="submission" date="2012-12" db="EMBL/GenBank/DDBJ databases">
        <authorList>
            <person name="Hellsten U."/>
            <person name="Grimwood J."/>
            <person name="Chapman J.A."/>
            <person name="Shapiro H."/>
            <person name="Aerts A."/>
            <person name="Otillar R.P."/>
            <person name="Terry A.Y."/>
            <person name="Boore J.L."/>
            <person name="Simakov O."/>
            <person name="Marletaz F."/>
            <person name="Cho S.-J."/>
            <person name="Edsinger-Gonzales E."/>
            <person name="Havlak P."/>
            <person name="Kuo D.-H."/>
            <person name="Larsson T."/>
            <person name="Lv J."/>
            <person name="Arendt D."/>
            <person name="Savage R."/>
            <person name="Osoegawa K."/>
            <person name="de Jong P."/>
            <person name="Lindberg D.R."/>
            <person name="Seaver E.C."/>
            <person name="Weisblat D.A."/>
            <person name="Putnam N.H."/>
            <person name="Grigoriev I.V."/>
            <person name="Rokhsar D.S."/>
        </authorList>
    </citation>
    <scope>NUCLEOTIDE SEQUENCE</scope>
</reference>